<evidence type="ECO:0000256" key="2">
    <source>
        <dbReference type="SAM" id="SignalP"/>
    </source>
</evidence>
<evidence type="ECO:0000313" key="5">
    <source>
        <dbReference type="Proteomes" id="UP001174932"/>
    </source>
</evidence>
<accession>A0ABT8YQL0</accession>
<dbReference type="Proteomes" id="UP001174932">
    <property type="component" value="Unassembled WGS sequence"/>
</dbReference>
<reference evidence="4" key="2">
    <citation type="submission" date="2023-07" db="EMBL/GenBank/DDBJ databases">
        <authorList>
            <person name="Shen H."/>
        </authorList>
    </citation>
    <scope>NUCLEOTIDE SEQUENCE</scope>
    <source>
        <strain evidence="4">TNR-22</strain>
    </source>
</reference>
<proteinExistence type="inferred from homology"/>
<reference evidence="4" key="1">
    <citation type="journal article" date="2015" name="Int. J. Syst. Evol. Microbiol.">
        <title>Rhizobium alvei sp. nov., isolated from a freshwater river.</title>
        <authorList>
            <person name="Sheu S.Y."/>
            <person name="Huang H.W."/>
            <person name="Young C.C."/>
            <person name="Chen W.M."/>
        </authorList>
    </citation>
    <scope>NUCLEOTIDE SEQUENCE</scope>
    <source>
        <strain evidence="4">TNR-22</strain>
    </source>
</reference>
<dbReference type="CDD" id="cd00413">
    <property type="entry name" value="Glyco_hydrolase_16"/>
    <property type="match status" value="1"/>
</dbReference>
<gene>
    <name evidence="4" type="ORF">Q4481_16835</name>
</gene>
<evidence type="ECO:0000313" key="4">
    <source>
        <dbReference type="EMBL" id="MDO6965633.1"/>
    </source>
</evidence>
<dbReference type="SUPFAM" id="SSF49899">
    <property type="entry name" value="Concanavalin A-like lectins/glucanases"/>
    <property type="match status" value="1"/>
</dbReference>
<evidence type="ECO:0000259" key="3">
    <source>
        <dbReference type="PROSITE" id="PS51762"/>
    </source>
</evidence>
<feature type="domain" description="GH16" evidence="3">
    <location>
        <begin position="11"/>
        <end position="243"/>
    </location>
</feature>
<keyword evidence="5" id="KW-1185">Reference proteome</keyword>
<organism evidence="4 5">
    <name type="scientific">Rhizobium alvei</name>
    <dbReference type="NCBI Taxonomy" id="1132659"/>
    <lineage>
        <taxon>Bacteria</taxon>
        <taxon>Pseudomonadati</taxon>
        <taxon>Pseudomonadota</taxon>
        <taxon>Alphaproteobacteria</taxon>
        <taxon>Hyphomicrobiales</taxon>
        <taxon>Rhizobiaceae</taxon>
        <taxon>Rhizobium/Agrobacterium group</taxon>
        <taxon>Rhizobium</taxon>
    </lineage>
</organism>
<protein>
    <submittedName>
        <fullName evidence="4">Glycoside hydrolase family 16 protein</fullName>
    </submittedName>
</protein>
<sequence length="243" mass="27801">MSTRLFLSAFLTFGLLAASAEAKQLRFAGYDFTIKEGNGLGPGPNSWAASQVFVDTKGRLHLRFSKKKNRWFAGEVRSVSRLGFGTYEMEFEGDIGGQDKNVVFGFFNYPTADVGPDATNEIDVEFARWSDMRNKPLNYTVWPVKPGLRNAHKTFSFPKGVTRSIHRFTWKRDRVFYVTELLDADGETVKRYSWLFRPDDYKNRIGSKPMSIFFNLWGFRGQTPSDDKPVEVIINKFTFTPAP</sequence>
<dbReference type="PROSITE" id="PS51762">
    <property type="entry name" value="GH16_2"/>
    <property type="match status" value="1"/>
</dbReference>
<dbReference type="InterPro" id="IPR000757">
    <property type="entry name" value="Beta-glucanase-like"/>
</dbReference>
<evidence type="ECO:0000256" key="1">
    <source>
        <dbReference type="ARBA" id="ARBA00006865"/>
    </source>
</evidence>
<dbReference type="Pfam" id="PF00722">
    <property type="entry name" value="Glyco_hydro_16"/>
    <property type="match status" value="1"/>
</dbReference>
<dbReference type="RefSeq" id="WP_304377562.1">
    <property type="nucleotide sequence ID" value="NZ_JAUOZU010000012.1"/>
</dbReference>
<dbReference type="EMBL" id="JAUOZU010000012">
    <property type="protein sequence ID" value="MDO6965633.1"/>
    <property type="molecule type" value="Genomic_DNA"/>
</dbReference>
<feature type="chain" id="PRO_5046118823" evidence="2">
    <location>
        <begin position="23"/>
        <end position="243"/>
    </location>
</feature>
<dbReference type="Gene3D" id="2.60.120.200">
    <property type="match status" value="1"/>
</dbReference>
<comment type="similarity">
    <text evidence="1">Belongs to the glycosyl hydrolase 16 family.</text>
</comment>
<comment type="caution">
    <text evidence="4">The sequence shown here is derived from an EMBL/GenBank/DDBJ whole genome shotgun (WGS) entry which is preliminary data.</text>
</comment>
<keyword evidence="4" id="KW-0378">Hydrolase</keyword>
<name>A0ABT8YQL0_9HYPH</name>
<keyword evidence="2" id="KW-0732">Signal</keyword>
<dbReference type="InterPro" id="IPR013320">
    <property type="entry name" value="ConA-like_dom_sf"/>
</dbReference>
<feature type="signal peptide" evidence="2">
    <location>
        <begin position="1"/>
        <end position="22"/>
    </location>
</feature>
<dbReference type="GO" id="GO:0016787">
    <property type="term" value="F:hydrolase activity"/>
    <property type="evidence" value="ECO:0007669"/>
    <property type="project" value="UniProtKB-KW"/>
</dbReference>